<keyword evidence="3" id="KW-1185">Reference proteome</keyword>
<gene>
    <name evidence="2" type="ORF">DEF24_02745</name>
</gene>
<evidence type="ECO:0000313" key="2">
    <source>
        <dbReference type="EMBL" id="RCV61973.1"/>
    </source>
</evidence>
<protein>
    <submittedName>
        <fullName evidence="2">Uncharacterized protein</fullName>
    </submittedName>
</protein>
<organism evidence="2 3">
    <name type="scientific">Marinitenerispora sediminis</name>
    <dbReference type="NCBI Taxonomy" id="1931232"/>
    <lineage>
        <taxon>Bacteria</taxon>
        <taxon>Bacillati</taxon>
        <taxon>Actinomycetota</taxon>
        <taxon>Actinomycetes</taxon>
        <taxon>Streptosporangiales</taxon>
        <taxon>Nocardiopsidaceae</taxon>
        <taxon>Marinitenerispora</taxon>
    </lineage>
</organism>
<sequence>MRIHARPRQVIDRAEAEWIAEQVLADRGSYWVPVVVTLAPDRRRVDLQYGNGKAAGCDFLYDHVGRYAAAWLRGHNEGDESRDYISGPDPESHDAESRPCRYGFDEVRVTAPTGALPAPPPAGHGPAPSWQRLSDSTWRLAVEGHYVTGNDRADMEAGPVLREIVWNAPAMEVRPGGLVTPTTPAYHDSSFASLFPPELGALTGDGSASGEPIAQRVEFRWRGRVVHRVQQEYMEILDEWDWEHRSADGWDNCVDPGYLADDQRRVGRA</sequence>
<evidence type="ECO:0000256" key="1">
    <source>
        <dbReference type="SAM" id="MobiDB-lite"/>
    </source>
</evidence>
<reference evidence="2 3" key="1">
    <citation type="submission" date="2018-04" db="EMBL/GenBank/DDBJ databases">
        <title>Novel actinobacteria from marine sediment.</title>
        <authorList>
            <person name="Ng Z.Y."/>
            <person name="Tan G.Y.A."/>
        </authorList>
    </citation>
    <scope>NUCLEOTIDE SEQUENCE [LARGE SCALE GENOMIC DNA]</scope>
    <source>
        <strain evidence="2 3">TPS81</strain>
    </source>
</reference>
<feature type="region of interest" description="Disordered" evidence="1">
    <location>
        <begin position="78"/>
        <end position="98"/>
    </location>
</feature>
<dbReference type="Proteomes" id="UP000253318">
    <property type="component" value="Unassembled WGS sequence"/>
</dbReference>
<accession>A0A368TAI6</accession>
<comment type="caution">
    <text evidence="2">The sequence shown here is derived from an EMBL/GenBank/DDBJ whole genome shotgun (WGS) entry which is preliminary data.</text>
</comment>
<name>A0A368TAI6_9ACTN</name>
<feature type="region of interest" description="Disordered" evidence="1">
    <location>
        <begin position="111"/>
        <end position="130"/>
    </location>
</feature>
<evidence type="ECO:0000313" key="3">
    <source>
        <dbReference type="Proteomes" id="UP000253318"/>
    </source>
</evidence>
<proteinExistence type="predicted"/>
<dbReference type="AlphaFoldDB" id="A0A368TAI6"/>
<dbReference type="EMBL" id="QEIN01000012">
    <property type="protein sequence ID" value="RCV61973.1"/>
    <property type="molecule type" value="Genomic_DNA"/>
</dbReference>